<name>A0A916ZEE3_9BACL</name>
<reference evidence="2" key="2">
    <citation type="submission" date="2020-09" db="EMBL/GenBank/DDBJ databases">
        <authorList>
            <person name="Sun Q."/>
            <person name="Zhou Y."/>
        </authorList>
    </citation>
    <scope>NUCLEOTIDE SEQUENCE</scope>
    <source>
        <strain evidence="2">CGMCC 1.15178</strain>
    </source>
</reference>
<dbReference type="Gene3D" id="3.40.50.2020">
    <property type="match status" value="1"/>
</dbReference>
<proteinExistence type="inferred from homology"/>
<comment type="similarity">
    <text evidence="1">Belongs to the ComF/GntX family.</text>
</comment>
<organism evidence="2 3">
    <name type="scientific">Paenibacillus nasutitermitis</name>
    <dbReference type="NCBI Taxonomy" id="1652958"/>
    <lineage>
        <taxon>Bacteria</taxon>
        <taxon>Bacillati</taxon>
        <taxon>Bacillota</taxon>
        <taxon>Bacilli</taxon>
        <taxon>Bacillales</taxon>
        <taxon>Paenibacillaceae</taxon>
        <taxon>Paenibacillus</taxon>
    </lineage>
</organism>
<accession>A0A916ZEE3</accession>
<protein>
    <submittedName>
        <fullName evidence="2">Amidophosphoribosyltransferase</fullName>
    </submittedName>
</protein>
<dbReference type="PANTHER" id="PTHR47505:SF1">
    <property type="entry name" value="DNA UTILIZATION PROTEIN YHGH"/>
    <property type="match status" value="1"/>
</dbReference>
<evidence type="ECO:0000313" key="2">
    <source>
        <dbReference type="EMBL" id="GGD92294.1"/>
    </source>
</evidence>
<dbReference type="InterPro" id="IPR051910">
    <property type="entry name" value="ComF/GntX_DNA_util-trans"/>
</dbReference>
<dbReference type="EMBL" id="BMHP01000006">
    <property type="protein sequence ID" value="GGD92294.1"/>
    <property type="molecule type" value="Genomic_DNA"/>
</dbReference>
<dbReference type="InterPro" id="IPR000836">
    <property type="entry name" value="PRTase_dom"/>
</dbReference>
<evidence type="ECO:0000256" key="1">
    <source>
        <dbReference type="ARBA" id="ARBA00008007"/>
    </source>
</evidence>
<keyword evidence="3" id="KW-1185">Reference proteome</keyword>
<dbReference type="Proteomes" id="UP000612456">
    <property type="component" value="Unassembled WGS sequence"/>
</dbReference>
<evidence type="ECO:0000313" key="3">
    <source>
        <dbReference type="Proteomes" id="UP000612456"/>
    </source>
</evidence>
<sequence length="278" mass="31365">MPSFWTLLHQTLPKAIHSLTALLAPSTRTCLMCGSLSRHAADDGLSALCRDCKHAIPWIRVIHCPVCGRAERCPDCLRREDTAFICNRSAVRYNPLIREWLALYKYRGHEAIAPLLGEMLFTAYQRLVKEMSGRTEAFSIDVVIPVPVSEQRLLERGFNQAERLAAMIAERSGLPLFNLLKRTRHSEKQSFKTRGARLRDSEHLFTVDDTRLAAMLRGLSDLHTKDPAGHSRRRVLIVDDIYTTGSTVNACAQAVEEAFRRNRLAAGPEIYILTLARS</sequence>
<dbReference type="RefSeq" id="WP_188997703.1">
    <property type="nucleotide sequence ID" value="NZ_BMHP01000006.1"/>
</dbReference>
<comment type="caution">
    <text evidence="2">The sequence shown here is derived from an EMBL/GenBank/DDBJ whole genome shotgun (WGS) entry which is preliminary data.</text>
</comment>
<dbReference type="InterPro" id="IPR029057">
    <property type="entry name" value="PRTase-like"/>
</dbReference>
<dbReference type="CDD" id="cd06223">
    <property type="entry name" value="PRTases_typeI"/>
    <property type="match status" value="1"/>
</dbReference>
<dbReference type="AlphaFoldDB" id="A0A916ZEE3"/>
<gene>
    <name evidence="2" type="primary">comFC</name>
    <name evidence="2" type="ORF">GCM10010911_58670</name>
</gene>
<dbReference type="SUPFAM" id="SSF53271">
    <property type="entry name" value="PRTase-like"/>
    <property type="match status" value="1"/>
</dbReference>
<reference evidence="2" key="1">
    <citation type="journal article" date="2014" name="Int. J. Syst. Evol. Microbiol.">
        <title>Complete genome sequence of Corynebacterium casei LMG S-19264T (=DSM 44701T), isolated from a smear-ripened cheese.</title>
        <authorList>
            <consortium name="US DOE Joint Genome Institute (JGI-PGF)"/>
            <person name="Walter F."/>
            <person name="Albersmeier A."/>
            <person name="Kalinowski J."/>
            <person name="Ruckert C."/>
        </authorList>
    </citation>
    <scope>NUCLEOTIDE SEQUENCE</scope>
    <source>
        <strain evidence="2">CGMCC 1.15178</strain>
    </source>
</reference>
<dbReference type="PANTHER" id="PTHR47505">
    <property type="entry name" value="DNA UTILIZATION PROTEIN YHGH"/>
    <property type="match status" value="1"/>
</dbReference>